<sequence length="92" mass="10462">MQFLGWNTRCTQCNMTGDMLAQASVLRRRRSCRVGRMHFPAPSDRRSACYSRYYKGKNMPNPSIACLKERLDGLLSDSYKAATHVTSLNIPC</sequence>
<organism evidence="2 5">
    <name type="scientific">Araneus ventricosus</name>
    <name type="common">Orbweaver spider</name>
    <name type="synonym">Epeira ventricosa</name>
    <dbReference type="NCBI Taxonomy" id="182803"/>
    <lineage>
        <taxon>Eukaryota</taxon>
        <taxon>Metazoa</taxon>
        <taxon>Ecdysozoa</taxon>
        <taxon>Arthropoda</taxon>
        <taxon>Chelicerata</taxon>
        <taxon>Arachnida</taxon>
        <taxon>Araneae</taxon>
        <taxon>Araneomorphae</taxon>
        <taxon>Entelegynae</taxon>
        <taxon>Araneoidea</taxon>
        <taxon>Araneidae</taxon>
        <taxon>Araneus</taxon>
    </lineage>
</organism>
<proteinExistence type="predicted"/>
<dbReference type="EMBL" id="BGPR01047399">
    <property type="protein sequence ID" value="GBO24423.1"/>
    <property type="molecule type" value="Genomic_DNA"/>
</dbReference>
<reference evidence="2 5" key="1">
    <citation type="journal article" date="2019" name="Sci. Rep.">
        <title>Orb-weaving spider Araneus ventricosus genome elucidates the spidroin gene catalogue.</title>
        <authorList>
            <person name="Kono N."/>
            <person name="Nakamura H."/>
            <person name="Ohtoshi R."/>
            <person name="Moran D.A.P."/>
            <person name="Shinohara A."/>
            <person name="Yoshida Y."/>
            <person name="Fujiwara M."/>
            <person name="Mori M."/>
            <person name="Tomita M."/>
            <person name="Arakawa K."/>
        </authorList>
    </citation>
    <scope>NUCLEOTIDE SEQUENCE [LARGE SCALE GENOMIC DNA]</scope>
</reference>
<dbReference type="EMBL" id="BGPR01047400">
    <property type="protein sequence ID" value="GBO24428.1"/>
    <property type="molecule type" value="Genomic_DNA"/>
</dbReference>
<dbReference type="EMBL" id="BGPR01047401">
    <property type="protein sequence ID" value="GBO24429.1"/>
    <property type="molecule type" value="Genomic_DNA"/>
</dbReference>
<comment type="caution">
    <text evidence="2">The sequence shown here is derived from an EMBL/GenBank/DDBJ whole genome shotgun (WGS) entry which is preliminary data.</text>
</comment>
<gene>
    <name evidence="1" type="ORF">AVEN_16546_1</name>
    <name evidence="2" type="ORF">AVEN_189302_1</name>
    <name evidence="3" type="ORF">AVEN_219285_1</name>
    <name evidence="4" type="ORF">AVEN_222063_1</name>
</gene>
<dbReference type="Proteomes" id="UP000499080">
    <property type="component" value="Unassembled WGS sequence"/>
</dbReference>
<protein>
    <submittedName>
        <fullName evidence="2">Uncharacterized protein</fullName>
    </submittedName>
</protein>
<evidence type="ECO:0000313" key="2">
    <source>
        <dbReference type="EMBL" id="GBO24423.1"/>
    </source>
</evidence>
<keyword evidence="5" id="KW-1185">Reference proteome</keyword>
<dbReference type="EMBL" id="BGPR01047396">
    <property type="protein sequence ID" value="GBO24418.1"/>
    <property type="molecule type" value="Genomic_DNA"/>
</dbReference>
<evidence type="ECO:0000313" key="4">
    <source>
        <dbReference type="EMBL" id="GBO24429.1"/>
    </source>
</evidence>
<evidence type="ECO:0000313" key="1">
    <source>
        <dbReference type="EMBL" id="GBO24418.1"/>
    </source>
</evidence>
<evidence type="ECO:0000313" key="5">
    <source>
        <dbReference type="Proteomes" id="UP000499080"/>
    </source>
</evidence>
<dbReference type="AlphaFoldDB" id="A0A4Y2VGK4"/>
<evidence type="ECO:0000313" key="3">
    <source>
        <dbReference type="EMBL" id="GBO24428.1"/>
    </source>
</evidence>
<accession>A0A4Y2VGK4</accession>
<name>A0A4Y2VGK4_ARAVE</name>